<evidence type="ECO:0000313" key="3">
    <source>
        <dbReference type="Proteomes" id="UP000005926"/>
    </source>
</evidence>
<dbReference type="PIRSF" id="PIRSF031501">
    <property type="entry name" value="QueT"/>
    <property type="match status" value="1"/>
</dbReference>
<dbReference type="InterPro" id="IPR010387">
    <property type="entry name" value="QueT"/>
</dbReference>
<feature type="transmembrane region" description="Helical" evidence="1">
    <location>
        <begin position="78"/>
        <end position="96"/>
    </location>
</feature>
<dbReference type="PANTHER" id="PTHR40044:SF1">
    <property type="entry name" value="INTEGRAL MEMBRANE PROTEIN"/>
    <property type="match status" value="1"/>
</dbReference>
<dbReference type="RefSeq" id="WP_005606410.1">
    <property type="nucleotide sequence ID" value="NZ_CP102283.1"/>
</dbReference>
<evidence type="ECO:0008006" key="4">
    <source>
        <dbReference type="Google" id="ProtNLM"/>
    </source>
</evidence>
<feature type="transmembrane region" description="Helical" evidence="1">
    <location>
        <begin position="52"/>
        <end position="72"/>
    </location>
</feature>
<dbReference type="Pfam" id="PF06177">
    <property type="entry name" value="QueT"/>
    <property type="match status" value="1"/>
</dbReference>
<comment type="caution">
    <text evidence="2">The sequence shown here is derived from an EMBL/GenBank/DDBJ whole genome shotgun (WGS) entry which is preliminary data.</text>
</comment>
<proteinExistence type="predicted"/>
<sequence>MQNKKSKLIVINAIIAALYVVVTSLTAFMAFGDVQFRIAEMLNHLFAFDKKYGIGVVAGVLLVNSVFMSASGLGLYDLVFGLGHTIASFAISALFFKSVKDVKTRMFVLAGVFSVMIFLVAIELNLALGLPFWLSYAQTFFGEIVVLLAGIPLMTALNKAIDLKKLIND</sequence>
<feature type="transmembrane region" description="Helical" evidence="1">
    <location>
        <begin position="108"/>
        <end position="134"/>
    </location>
</feature>
<reference evidence="2 3" key="1">
    <citation type="submission" date="2009-08" db="EMBL/GenBank/DDBJ databases">
        <authorList>
            <person name="Muzny D."/>
            <person name="Qin X."/>
            <person name="Deng J."/>
            <person name="Jiang H."/>
            <person name="Liu Y."/>
            <person name="Qu J."/>
            <person name="Song X.-Z."/>
            <person name="Zhang L."/>
            <person name="Thornton R."/>
            <person name="Coyle M."/>
            <person name="Francisco L."/>
            <person name="Jackson L."/>
            <person name="Javaid M."/>
            <person name="Korchina V."/>
            <person name="Kovar C."/>
            <person name="Mata R."/>
            <person name="Mathew T."/>
            <person name="Ngo R."/>
            <person name="Nguyen L."/>
            <person name="Nguyen N."/>
            <person name="Okwuonu G."/>
            <person name="Ongeri F."/>
            <person name="Pham C."/>
            <person name="Simmons D."/>
            <person name="Wilczek-Boney K."/>
            <person name="Hale W."/>
            <person name="Jakkamsetti A."/>
            <person name="Pham P."/>
            <person name="Ruth R."/>
            <person name="San Lucas F."/>
            <person name="Warren J."/>
            <person name="Zhang J."/>
            <person name="Zhao Z."/>
            <person name="Zhou C."/>
            <person name="Zhu D."/>
            <person name="Lee S."/>
            <person name="Bess C."/>
            <person name="Blankenburg K."/>
            <person name="Forbes L."/>
            <person name="Fu Q."/>
            <person name="Gubbala S."/>
            <person name="Hirani K."/>
            <person name="Jayaseelan J.C."/>
            <person name="Lara F."/>
            <person name="Munidasa M."/>
            <person name="Palculict T."/>
            <person name="Patil S."/>
            <person name="Pu L.-L."/>
            <person name="Saada N."/>
            <person name="Tang L."/>
            <person name="Weissenberger G."/>
            <person name="Zhu Y."/>
            <person name="Hemphill L."/>
            <person name="Shang Y."/>
            <person name="Youmans B."/>
            <person name="Ayvaz T."/>
            <person name="Ross M."/>
            <person name="Santibanez J."/>
            <person name="Aqrawi P."/>
            <person name="Gross S."/>
            <person name="Joshi V."/>
            <person name="Fowler G."/>
            <person name="Nazareth L."/>
            <person name="Reid J."/>
            <person name="Worley K."/>
            <person name="Petrosino J."/>
            <person name="Highlander S."/>
            <person name="Gibbs R."/>
        </authorList>
    </citation>
    <scope>NUCLEOTIDE SEQUENCE [LARGE SCALE GENOMIC DNA]</scope>
    <source>
        <strain evidence="2 3">ATCC 49175</strain>
    </source>
</reference>
<keyword evidence="1" id="KW-0472">Membrane</keyword>
<feature type="transmembrane region" description="Helical" evidence="1">
    <location>
        <begin position="6"/>
        <end position="31"/>
    </location>
</feature>
<dbReference type="PANTHER" id="PTHR40044">
    <property type="entry name" value="INTEGRAL MEMBRANE PROTEIN-RELATED"/>
    <property type="match status" value="1"/>
</dbReference>
<evidence type="ECO:0000256" key="1">
    <source>
        <dbReference type="SAM" id="Phobius"/>
    </source>
</evidence>
<organism evidence="2 3">
    <name type="scientific">Granulicatella adiacens ATCC 49175</name>
    <dbReference type="NCBI Taxonomy" id="638301"/>
    <lineage>
        <taxon>Bacteria</taxon>
        <taxon>Bacillati</taxon>
        <taxon>Bacillota</taxon>
        <taxon>Bacilli</taxon>
        <taxon>Lactobacillales</taxon>
        <taxon>Carnobacteriaceae</taxon>
        <taxon>Granulicatella</taxon>
    </lineage>
</organism>
<keyword evidence="3" id="KW-1185">Reference proteome</keyword>
<protein>
    <recommendedName>
        <fullName evidence="4">QueT transporter</fullName>
    </recommendedName>
</protein>
<keyword evidence="1" id="KW-0812">Transmembrane</keyword>
<dbReference type="STRING" id="638301.HMPREF0444_1797"/>
<dbReference type="eggNOG" id="COG4708">
    <property type="taxonomic scope" value="Bacteria"/>
</dbReference>
<dbReference type="Proteomes" id="UP000005926">
    <property type="component" value="Unassembled WGS sequence"/>
</dbReference>
<dbReference type="AlphaFoldDB" id="C8NIQ2"/>
<name>C8NIQ2_9LACT</name>
<dbReference type="GeneID" id="78412444"/>
<gene>
    <name evidence="2" type="ORF">HMPREF0444_1797</name>
</gene>
<accession>C8NIQ2</accession>
<dbReference type="EMBL" id="ACKZ01000029">
    <property type="protein sequence ID" value="EEW36449.1"/>
    <property type="molecule type" value="Genomic_DNA"/>
</dbReference>
<dbReference type="HOGENOM" id="CLU_104115_1_0_9"/>
<feature type="transmembrane region" description="Helical" evidence="1">
    <location>
        <begin position="140"/>
        <end position="157"/>
    </location>
</feature>
<evidence type="ECO:0000313" key="2">
    <source>
        <dbReference type="EMBL" id="EEW36449.1"/>
    </source>
</evidence>
<keyword evidence="1" id="KW-1133">Transmembrane helix</keyword>